<feature type="non-terminal residue" evidence="1">
    <location>
        <position position="1"/>
    </location>
</feature>
<proteinExistence type="predicted"/>
<dbReference type="EMBL" id="CAJVPM010032000">
    <property type="protein sequence ID" value="CAG8681361.1"/>
    <property type="molecule type" value="Genomic_DNA"/>
</dbReference>
<sequence length="88" mass="10108">NLFTSSEYKDNILAIKPLNVNNLQMLKLKKVSETPAQKIYRYTQSGDHLIQKYFGYSQQMQHATQIIIHKDDVQSGVPLPLTNFVNAQ</sequence>
<organism evidence="1 2">
    <name type="scientific">Scutellospora calospora</name>
    <dbReference type="NCBI Taxonomy" id="85575"/>
    <lineage>
        <taxon>Eukaryota</taxon>
        <taxon>Fungi</taxon>
        <taxon>Fungi incertae sedis</taxon>
        <taxon>Mucoromycota</taxon>
        <taxon>Glomeromycotina</taxon>
        <taxon>Glomeromycetes</taxon>
        <taxon>Diversisporales</taxon>
        <taxon>Gigasporaceae</taxon>
        <taxon>Scutellospora</taxon>
    </lineage>
</organism>
<keyword evidence="2" id="KW-1185">Reference proteome</keyword>
<name>A0ACA9NXQ9_9GLOM</name>
<evidence type="ECO:0000313" key="2">
    <source>
        <dbReference type="Proteomes" id="UP000789860"/>
    </source>
</evidence>
<evidence type="ECO:0000313" key="1">
    <source>
        <dbReference type="EMBL" id="CAG8681361.1"/>
    </source>
</evidence>
<reference evidence="1" key="1">
    <citation type="submission" date="2021-06" db="EMBL/GenBank/DDBJ databases">
        <authorList>
            <person name="Kallberg Y."/>
            <person name="Tangrot J."/>
            <person name="Rosling A."/>
        </authorList>
    </citation>
    <scope>NUCLEOTIDE SEQUENCE</scope>
    <source>
        <strain evidence="1">AU212A</strain>
    </source>
</reference>
<dbReference type="Proteomes" id="UP000789860">
    <property type="component" value="Unassembled WGS sequence"/>
</dbReference>
<feature type="non-terminal residue" evidence="1">
    <location>
        <position position="88"/>
    </location>
</feature>
<gene>
    <name evidence="1" type="ORF">SCALOS_LOCUS9747</name>
</gene>
<protein>
    <submittedName>
        <fullName evidence="1">8776_t:CDS:1</fullName>
    </submittedName>
</protein>
<accession>A0ACA9NXQ9</accession>
<comment type="caution">
    <text evidence="1">The sequence shown here is derived from an EMBL/GenBank/DDBJ whole genome shotgun (WGS) entry which is preliminary data.</text>
</comment>